<dbReference type="Pfam" id="PF00566">
    <property type="entry name" value="RabGAP-TBC"/>
    <property type="match status" value="1"/>
</dbReference>
<sequence length="882" mass="101983">MSDTKSYVPMNYKYLQQEGTMLGIQMITCRPKKTKEPTHPQYNTVGLFQRLRLLSHYSLSHYLDIIPAKHNETFVLSETYQNNFENCVEKVDSLNKMRMIQDIVEATQYLHEHDIIVGYFNPKNIYVTNTGIVKLGNYALYYLSEGNKYFDAYTHIPTLSPETILLSTHECTFESDVFSIGLLYLYLTLKCIPSKTKYIHFMKLLKDLYDVHCPTCEKCKLFSCQEFSSMLLQLISTQFSTQVVLPEIIVACLSSPETRPTTKTLLSNQIFSALRPDVQPISNERLELLNFSYNAPKCYMTLREILHEMCYFKTLSIDVSKKYVDIIGETFGVMKKYPIFDIETYIPITTDLTTQEVKNDFSIYSIDVTDVVNYSFDVDEELGRLDSSEALRGAPDKQPQFVTFLTQQITSLSESFNPQSANQQEVIRHHRLYHAYFRYFARYSVNDPRAAMNMLHKVKRIAQSFVPEFLRLPVWMLLLGIDINESYTLYAERSKDVPLVLTNKDITENTRVIVEDVNRAFSTVPLIANEITRNQLKRVLYSFLQSGEEYCQGIHSVCAVFISLSFNEAICSECLHRFEADYVRQYSPEKFRIYFTRFCQLLAFYGPKVAPKMSFIKIENSTAIRWFLPLLSLSMKMSSIYQLWDWIMQNQKSAKFMFFLIAFVLSCESTILTFSDPFDLILYFNKVEFDSSEVIEQCKSQFQNLISISPLSYTENVISPTHPARSEIYASLANNAIDEGNMCVVPFLDKSDLQNTLYKSSSLYIDMRPENTNPKTITVNSLRVTFTKEEDVVNEVSNSLRSLFQSYPPFVVLISDWNENDVQNTTSVYKNMMVVANGLVKNEFIHVCMSAVPFHSLESMFFTTNTNSAVRVDHDVDNQEVV</sequence>
<dbReference type="PROSITE" id="PS50011">
    <property type="entry name" value="PROTEIN_KINASE_DOM"/>
    <property type="match status" value="1"/>
</dbReference>
<dbReference type="PANTHER" id="PTHR44305:SF24">
    <property type="entry name" value="TYROSINE-PROTEIN KINASE C03B1.5-RELATED"/>
    <property type="match status" value="1"/>
</dbReference>
<evidence type="ECO:0000259" key="2">
    <source>
        <dbReference type="PROSITE" id="PS50086"/>
    </source>
</evidence>
<feature type="domain" description="Protein kinase" evidence="1">
    <location>
        <begin position="1"/>
        <end position="271"/>
    </location>
</feature>
<name>A0A0A1U8P2_ENTIV</name>
<dbReference type="PANTHER" id="PTHR44305">
    <property type="entry name" value="SI:DKEY-192D15.2-RELATED"/>
    <property type="match status" value="1"/>
</dbReference>
<dbReference type="OMA" id="THTDRQI"/>
<dbReference type="VEuPathDB" id="AmoebaDB:EIN_390780"/>
<dbReference type="PROSITE" id="PS50086">
    <property type="entry name" value="TBC_RABGAP"/>
    <property type="match status" value="1"/>
</dbReference>
<keyword evidence="4" id="KW-1185">Reference proteome</keyword>
<dbReference type="InterPro" id="IPR000195">
    <property type="entry name" value="Rab-GAP-TBC_dom"/>
</dbReference>
<gene>
    <name evidence="3" type="ORF">EIN_390780</name>
</gene>
<dbReference type="GeneID" id="14888469"/>
<dbReference type="GO" id="GO:0004672">
    <property type="term" value="F:protein kinase activity"/>
    <property type="evidence" value="ECO:0007669"/>
    <property type="project" value="InterPro"/>
</dbReference>
<dbReference type="Proteomes" id="UP000014680">
    <property type="component" value="Unassembled WGS sequence"/>
</dbReference>
<dbReference type="KEGG" id="eiv:EIN_390780"/>
<dbReference type="InterPro" id="IPR035969">
    <property type="entry name" value="Rab-GAP_TBC_sf"/>
</dbReference>
<dbReference type="Gene3D" id="1.10.472.80">
    <property type="entry name" value="Ypt/Rab-GAP domain of gyp1p, domain 3"/>
    <property type="match status" value="1"/>
</dbReference>
<dbReference type="OrthoDB" id="1668230at2759"/>
<dbReference type="AlphaFoldDB" id="A0A0A1U8P2"/>
<evidence type="ECO:0008006" key="5">
    <source>
        <dbReference type="Google" id="ProtNLM"/>
    </source>
</evidence>
<dbReference type="SUPFAM" id="SSF47923">
    <property type="entry name" value="Ypt/Rab-GAP domain of gyp1p"/>
    <property type="match status" value="2"/>
</dbReference>
<dbReference type="RefSeq" id="XP_004256224.1">
    <property type="nucleotide sequence ID" value="XM_004256176.1"/>
</dbReference>
<evidence type="ECO:0000259" key="1">
    <source>
        <dbReference type="PROSITE" id="PS50011"/>
    </source>
</evidence>
<dbReference type="Gene3D" id="1.10.510.10">
    <property type="entry name" value="Transferase(Phosphotransferase) domain 1"/>
    <property type="match status" value="1"/>
</dbReference>
<evidence type="ECO:0000313" key="4">
    <source>
        <dbReference type="Proteomes" id="UP000014680"/>
    </source>
</evidence>
<evidence type="ECO:0000313" key="3">
    <source>
        <dbReference type="EMBL" id="ELP89453.1"/>
    </source>
</evidence>
<dbReference type="SUPFAM" id="SSF56112">
    <property type="entry name" value="Protein kinase-like (PK-like)"/>
    <property type="match status" value="1"/>
</dbReference>
<feature type="domain" description="Rab-GAP TBC" evidence="2">
    <location>
        <begin position="465"/>
        <end position="651"/>
    </location>
</feature>
<dbReference type="InterPro" id="IPR000719">
    <property type="entry name" value="Prot_kinase_dom"/>
</dbReference>
<dbReference type="EMBL" id="KB206629">
    <property type="protein sequence ID" value="ELP89453.1"/>
    <property type="molecule type" value="Genomic_DNA"/>
</dbReference>
<dbReference type="GO" id="GO:0005524">
    <property type="term" value="F:ATP binding"/>
    <property type="evidence" value="ECO:0007669"/>
    <property type="project" value="InterPro"/>
</dbReference>
<dbReference type="InterPro" id="IPR053083">
    <property type="entry name" value="TF_kinase-domain_protein"/>
</dbReference>
<reference evidence="3 4" key="1">
    <citation type="submission" date="2012-10" db="EMBL/GenBank/DDBJ databases">
        <authorList>
            <person name="Zafar N."/>
            <person name="Inman J."/>
            <person name="Hall N."/>
            <person name="Lorenzi H."/>
            <person name="Caler E."/>
        </authorList>
    </citation>
    <scope>NUCLEOTIDE SEQUENCE [LARGE SCALE GENOMIC DNA]</scope>
    <source>
        <strain evidence="3 4">IP1</strain>
    </source>
</reference>
<dbReference type="InterPro" id="IPR011009">
    <property type="entry name" value="Kinase-like_dom_sf"/>
</dbReference>
<dbReference type="SMART" id="SM00164">
    <property type="entry name" value="TBC"/>
    <property type="match status" value="1"/>
</dbReference>
<organism evidence="3 4">
    <name type="scientific">Entamoeba invadens IP1</name>
    <dbReference type="NCBI Taxonomy" id="370355"/>
    <lineage>
        <taxon>Eukaryota</taxon>
        <taxon>Amoebozoa</taxon>
        <taxon>Evosea</taxon>
        <taxon>Archamoebae</taxon>
        <taxon>Mastigamoebida</taxon>
        <taxon>Entamoebidae</taxon>
        <taxon>Entamoeba</taxon>
    </lineage>
</organism>
<dbReference type="Pfam" id="PF00069">
    <property type="entry name" value="Pkinase"/>
    <property type="match status" value="1"/>
</dbReference>
<dbReference type="Gene3D" id="1.10.8.1310">
    <property type="match status" value="1"/>
</dbReference>
<accession>A0A0A1U8P2</accession>
<proteinExistence type="predicted"/>
<protein>
    <recommendedName>
        <fullName evidence="5">Rab-GAP TBC domain-containing protein</fullName>
    </recommendedName>
</protein>